<dbReference type="PANTHER" id="PTHR16296:SF2">
    <property type="entry name" value="TRANSMEMBRANE PROTEIN 126A"/>
    <property type="match status" value="1"/>
</dbReference>
<dbReference type="PANTHER" id="PTHR16296">
    <property type="entry name" value="UNCHARACTERIZED HYPOTHALAMUS PROTEIN HT007"/>
    <property type="match status" value="1"/>
</dbReference>
<evidence type="ECO:0000256" key="2">
    <source>
        <dbReference type="ARBA" id="ARBA00022692"/>
    </source>
</evidence>
<reference evidence="7" key="1">
    <citation type="submission" date="2019-09" db="EMBL/GenBank/DDBJ databases">
        <title>Organ-specific transcriptomic study of the physiology of the cattle tick, Rhipicephalus microplus.</title>
        <authorList>
            <person name="Tirloni L."/>
            <person name="Braz G."/>
            <person name="Gandara A.C.P."/>
            <person name="Sabadin G.A."/>
            <person name="da Silva R.M."/>
            <person name="Guizzo M.G."/>
            <person name="Machado J.A."/>
            <person name="Costa E.P."/>
            <person name="Gomes H.F."/>
            <person name="Moraes J."/>
            <person name="Mota M.B.S."/>
            <person name="Mesquita R.D."/>
            <person name="Alvarenga P.H."/>
            <person name="Alves F."/>
            <person name="Seixas A."/>
            <person name="da Fonseca R.N."/>
            <person name="Fogaca A."/>
            <person name="Logullo C."/>
            <person name="Tanaka A."/>
            <person name="Daffre S."/>
            <person name="Termignoni C."/>
            <person name="Vaz I.S.Jr."/>
            <person name="Oliveira P.L."/>
            <person name="Ribeiro J.M."/>
        </authorList>
    </citation>
    <scope>NUCLEOTIDE SEQUENCE</scope>
    <source>
        <strain evidence="7">Porto Alegre</strain>
    </source>
</reference>
<evidence type="ECO:0000256" key="5">
    <source>
        <dbReference type="ARBA" id="ARBA00023136"/>
    </source>
</evidence>
<feature type="transmembrane region" description="Helical" evidence="6">
    <location>
        <begin position="139"/>
        <end position="158"/>
    </location>
</feature>
<dbReference type="EMBL" id="GHWJ01001236">
    <property type="protein sequence ID" value="NOV33973.1"/>
    <property type="molecule type" value="Transcribed_RNA"/>
</dbReference>
<evidence type="ECO:0000256" key="6">
    <source>
        <dbReference type="SAM" id="Phobius"/>
    </source>
</evidence>
<feature type="transmembrane region" description="Helical" evidence="6">
    <location>
        <begin position="190"/>
        <end position="209"/>
    </location>
</feature>
<keyword evidence="5 6" id="KW-0472">Membrane</keyword>
<dbReference type="AlphaFoldDB" id="A0A6M2CK55"/>
<protein>
    <submittedName>
        <fullName evidence="7">Putative conserved plasma membrane protein</fullName>
    </submittedName>
</protein>
<organism evidence="7">
    <name type="scientific">Rhipicephalus microplus</name>
    <name type="common">Cattle tick</name>
    <name type="synonym">Boophilus microplus</name>
    <dbReference type="NCBI Taxonomy" id="6941"/>
    <lineage>
        <taxon>Eukaryota</taxon>
        <taxon>Metazoa</taxon>
        <taxon>Ecdysozoa</taxon>
        <taxon>Arthropoda</taxon>
        <taxon>Chelicerata</taxon>
        <taxon>Arachnida</taxon>
        <taxon>Acari</taxon>
        <taxon>Parasitiformes</taxon>
        <taxon>Ixodida</taxon>
        <taxon>Ixodoidea</taxon>
        <taxon>Ixodidae</taxon>
        <taxon>Rhipicephalinae</taxon>
        <taxon>Rhipicephalus</taxon>
        <taxon>Boophilus</taxon>
    </lineage>
</organism>
<evidence type="ECO:0000256" key="1">
    <source>
        <dbReference type="ARBA" id="ARBA00004225"/>
    </source>
</evidence>
<name>A0A6M2CK55_RHIMP</name>
<feature type="transmembrane region" description="Helical" evidence="6">
    <location>
        <begin position="61"/>
        <end position="80"/>
    </location>
</feature>
<keyword evidence="2 6" id="KW-0812">Transmembrane</keyword>
<keyword evidence="3 6" id="KW-1133">Transmembrane helix</keyword>
<evidence type="ECO:0000313" key="7">
    <source>
        <dbReference type="EMBL" id="NOV33973.1"/>
    </source>
</evidence>
<sequence>MTKAYDSLNPTSGLSNGLVTFGSRSNVPPDAVVLSREAALKHLLELYAKWRPKRDVWPVTHGAKISGVGAAFGGAVLNAMFRKHFVLQRIGMMSTTMPNVFLPGALAYITSSFSMHNIILMDTECVVCTQAKAMVSQVGFGVVYPCIMAPLSCLMLAARCMTYPVPPFSTHYKDIFADIHRILRRRSTTLAGLTALQFIVSFGLLHMQMKSVLKVQRKLAKQ</sequence>
<proteinExistence type="predicted"/>
<keyword evidence="4" id="KW-0496">Mitochondrion</keyword>
<dbReference type="Pfam" id="PF07114">
    <property type="entry name" value="TMEM126"/>
    <property type="match status" value="1"/>
</dbReference>
<evidence type="ECO:0000256" key="4">
    <source>
        <dbReference type="ARBA" id="ARBA00023128"/>
    </source>
</evidence>
<comment type="subcellular location">
    <subcellularLocation>
        <location evidence="1">Mitochondrion membrane</location>
        <topology evidence="1">Multi-pass membrane protein</topology>
    </subcellularLocation>
</comment>
<dbReference type="GO" id="GO:0031966">
    <property type="term" value="C:mitochondrial membrane"/>
    <property type="evidence" value="ECO:0007669"/>
    <property type="project" value="UniProtKB-SubCell"/>
</dbReference>
<dbReference type="GO" id="GO:0032981">
    <property type="term" value="P:mitochondrial respiratory chain complex I assembly"/>
    <property type="evidence" value="ECO:0007669"/>
    <property type="project" value="TreeGrafter"/>
</dbReference>
<feature type="transmembrane region" description="Helical" evidence="6">
    <location>
        <begin position="100"/>
        <end position="119"/>
    </location>
</feature>
<dbReference type="InterPro" id="IPR009801">
    <property type="entry name" value="TMEM126"/>
</dbReference>
<evidence type="ECO:0000256" key="3">
    <source>
        <dbReference type="ARBA" id="ARBA00022989"/>
    </source>
</evidence>
<accession>A0A6M2CK55</accession>